<evidence type="ECO:0000256" key="1">
    <source>
        <dbReference type="SAM" id="Phobius"/>
    </source>
</evidence>
<keyword evidence="3" id="KW-1185">Reference proteome</keyword>
<name>A0A5F1YK83_9LEPT</name>
<feature type="transmembrane region" description="Helical" evidence="1">
    <location>
        <begin position="216"/>
        <end position="235"/>
    </location>
</feature>
<reference evidence="2" key="1">
    <citation type="journal article" date="2019" name="PLoS Negl. Trop. Dis.">
        <title>Revisiting the worldwide diversity of Leptospira species in the environment.</title>
        <authorList>
            <person name="Vincent A.T."/>
            <person name="Schiettekatte O."/>
            <person name="Bourhy P."/>
            <person name="Veyrier F.J."/>
            <person name="Picardeau M."/>
        </authorList>
    </citation>
    <scope>NUCLEOTIDE SEQUENCE [LARGE SCALE GENOMIC DNA]</scope>
    <source>
        <strain evidence="2">201800299</strain>
    </source>
</reference>
<dbReference type="OrthoDB" id="341572at2"/>
<dbReference type="NCBIfam" id="NF047503">
    <property type="entry name" value="LB_137_fam"/>
    <property type="match status" value="1"/>
</dbReference>
<proteinExistence type="predicted"/>
<sequence>MKKIILIIALAIFSFEASAHRIILKSGEEISGNVTENDPSLEEITIQTADGEKKIKKTDISEMRFEEDGNNLCLEVDEDPKRVCTHKITRINAQTVFYTTEGGDYLRIAIERIKFMKITQPSPRILQQLSKTNLKFIISSETDDDVSSRISILNDESIMVTQDENGSPIIVENKNISKIVYKLEDLTPKNPETALGVWDYLIPGYYLTKKNYLKSGYTLMGLTGLFMAGAAYEYYVGSNVKEKQPVLIPQENGTFFILDQDNSEYAKHKQLNHFFLISLTLNYVLNTALITFPAVFSIAATERPLPYLMAKERNIEFKMTYNF</sequence>
<dbReference type="RefSeq" id="WP_135594646.1">
    <property type="nucleotide sequence ID" value="NZ_RQEZ01000013.1"/>
</dbReference>
<keyword evidence="1" id="KW-1133">Transmembrane helix</keyword>
<accession>A0A5F1YK83</accession>
<evidence type="ECO:0000313" key="2">
    <source>
        <dbReference type="EMBL" id="TGK33279.1"/>
    </source>
</evidence>
<organism evidence="2 3">
    <name type="scientific">Leptospira gomenensis</name>
    <dbReference type="NCBI Taxonomy" id="2484974"/>
    <lineage>
        <taxon>Bacteria</taxon>
        <taxon>Pseudomonadati</taxon>
        <taxon>Spirochaetota</taxon>
        <taxon>Spirochaetia</taxon>
        <taxon>Leptospirales</taxon>
        <taxon>Leptospiraceae</taxon>
        <taxon>Leptospira</taxon>
    </lineage>
</organism>
<dbReference type="Proteomes" id="UP000298277">
    <property type="component" value="Unassembled WGS sequence"/>
</dbReference>
<keyword evidence="1" id="KW-0812">Transmembrane</keyword>
<protein>
    <submittedName>
        <fullName evidence="2">Uncharacterized protein</fullName>
    </submittedName>
</protein>
<dbReference type="EMBL" id="RQFA01000046">
    <property type="protein sequence ID" value="TGK33279.1"/>
    <property type="molecule type" value="Genomic_DNA"/>
</dbReference>
<comment type="caution">
    <text evidence="2">The sequence shown here is derived from an EMBL/GenBank/DDBJ whole genome shotgun (WGS) entry which is preliminary data.</text>
</comment>
<dbReference type="AlphaFoldDB" id="A0A5F1YK83"/>
<keyword evidence="1" id="KW-0472">Membrane</keyword>
<feature type="transmembrane region" description="Helical" evidence="1">
    <location>
        <begin position="274"/>
        <end position="299"/>
    </location>
</feature>
<evidence type="ECO:0000313" key="3">
    <source>
        <dbReference type="Proteomes" id="UP000298277"/>
    </source>
</evidence>
<gene>
    <name evidence="2" type="ORF">EHQ17_10805</name>
</gene>